<keyword evidence="4 6" id="KW-0472">Membrane</keyword>
<comment type="caution">
    <text evidence="8">The sequence shown here is derived from an EMBL/GenBank/DDBJ whole genome shotgun (WGS) entry which is preliminary data.</text>
</comment>
<evidence type="ECO:0000256" key="3">
    <source>
        <dbReference type="ARBA" id="ARBA00022989"/>
    </source>
</evidence>
<feature type="transmembrane region" description="Helical" evidence="6">
    <location>
        <begin position="162"/>
        <end position="179"/>
    </location>
</feature>
<keyword evidence="8" id="KW-0378">Hydrolase</keyword>
<feature type="region of interest" description="Disordered" evidence="5">
    <location>
        <begin position="1"/>
        <end position="20"/>
    </location>
</feature>
<dbReference type="GO" id="GO:0016020">
    <property type="term" value="C:membrane"/>
    <property type="evidence" value="ECO:0007669"/>
    <property type="project" value="UniProtKB-SubCell"/>
</dbReference>
<evidence type="ECO:0000313" key="9">
    <source>
        <dbReference type="Proteomes" id="UP000320913"/>
    </source>
</evidence>
<protein>
    <submittedName>
        <fullName evidence="8">Rhomboid family intramembrane serine protease</fullName>
    </submittedName>
</protein>
<feature type="domain" description="Peptidase S54 rhomboid" evidence="7">
    <location>
        <begin position="100"/>
        <end position="178"/>
    </location>
</feature>
<dbReference type="AlphaFoldDB" id="A0A538TAV6"/>
<reference evidence="8 9" key="1">
    <citation type="journal article" date="2019" name="Nat. Microbiol.">
        <title>Mediterranean grassland soil C-N compound turnover is dependent on rainfall and depth, and is mediated by genomically divergent microorganisms.</title>
        <authorList>
            <person name="Diamond S."/>
            <person name="Andeer P.F."/>
            <person name="Li Z."/>
            <person name="Crits-Christoph A."/>
            <person name="Burstein D."/>
            <person name="Anantharaman K."/>
            <person name="Lane K.R."/>
            <person name="Thomas B.C."/>
            <person name="Pan C."/>
            <person name="Northen T.R."/>
            <person name="Banfield J.F."/>
        </authorList>
    </citation>
    <scope>NUCLEOTIDE SEQUENCE [LARGE SCALE GENOMIC DNA]</scope>
    <source>
        <strain evidence="8">WS_5</strain>
    </source>
</reference>
<keyword evidence="2 6" id="KW-0812">Transmembrane</keyword>
<dbReference type="InterPro" id="IPR022764">
    <property type="entry name" value="Peptidase_S54_rhomboid_dom"/>
</dbReference>
<proteinExistence type="predicted"/>
<comment type="subcellular location">
    <subcellularLocation>
        <location evidence="1">Membrane</location>
        <topology evidence="1">Multi-pass membrane protein</topology>
    </subcellularLocation>
</comment>
<evidence type="ECO:0000256" key="6">
    <source>
        <dbReference type="SAM" id="Phobius"/>
    </source>
</evidence>
<dbReference type="Gene3D" id="1.20.1540.10">
    <property type="entry name" value="Rhomboid-like"/>
    <property type="match status" value="2"/>
</dbReference>
<organism evidence="8 9">
    <name type="scientific">Eiseniibacteriota bacterium</name>
    <dbReference type="NCBI Taxonomy" id="2212470"/>
    <lineage>
        <taxon>Bacteria</taxon>
        <taxon>Candidatus Eiseniibacteriota</taxon>
    </lineage>
</organism>
<keyword evidence="3 6" id="KW-1133">Transmembrane helix</keyword>
<dbReference type="Pfam" id="PF01694">
    <property type="entry name" value="Rhomboid"/>
    <property type="match status" value="1"/>
</dbReference>
<evidence type="ECO:0000256" key="5">
    <source>
        <dbReference type="SAM" id="MobiDB-lite"/>
    </source>
</evidence>
<name>A0A538TAV6_UNCEI</name>
<evidence type="ECO:0000256" key="4">
    <source>
        <dbReference type="ARBA" id="ARBA00023136"/>
    </source>
</evidence>
<dbReference type="SUPFAM" id="SSF144091">
    <property type="entry name" value="Rhomboid-like"/>
    <property type="match status" value="1"/>
</dbReference>
<keyword evidence="8" id="KW-0645">Protease</keyword>
<feature type="transmembrane region" description="Helical" evidence="6">
    <location>
        <begin position="66"/>
        <end position="84"/>
    </location>
</feature>
<evidence type="ECO:0000256" key="1">
    <source>
        <dbReference type="ARBA" id="ARBA00004141"/>
    </source>
</evidence>
<dbReference type="PANTHER" id="PTHR43066">
    <property type="entry name" value="RHOMBOID-RELATED PROTEIN"/>
    <property type="match status" value="1"/>
</dbReference>
<dbReference type="InterPro" id="IPR035952">
    <property type="entry name" value="Rhomboid-like_sf"/>
</dbReference>
<dbReference type="EMBL" id="VBOV01000070">
    <property type="protein sequence ID" value="TMQ60760.1"/>
    <property type="molecule type" value="Genomic_DNA"/>
</dbReference>
<dbReference type="PANTHER" id="PTHR43066:SF11">
    <property type="entry name" value="PEPTIDASE S54 RHOMBOID DOMAIN-CONTAINING PROTEIN"/>
    <property type="match status" value="1"/>
</dbReference>
<sequence>MRGGSPCRERKRPGTRDVRWDRGGTRPFVIGGSATPAVKALLITNVVVFLFQILSQNLAQVRIERIFGLVPYDVVHHLFLWQLATYMFLHGGFWHGTLVTPNNYTVTIGASGAIYGLLAAYGLLFPDRIILLYFVLPIRAKYLVLILGLITFWSSISATGGGVAHVAHLGGMIFGWLYLRGPRWPRWGNPVGNAYQRWKRKRLRKKFQVYYSKTRGEDEEERR</sequence>
<evidence type="ECO:0000313" key="8">
    <source>
        <dbReference type="EMBL" id="TMQ60760.1"/>
    </source>
</evidence>
<dbReference type="Proteomes" id="UP000320913">
    <property type="component" value="Unassembled WGS sequence"/>
</dbReference>
<feature type="transmembrane region" description="Helical" evidence="6">
    <location>
        <begin position="104"/>
        <end position="124"/>
    </location>
</feature>
<evidence type="ECO:0000259" key="7">
    <source>
        <dbReference type="Pfam" id="PF01694"/>
    </source>
</evidence>
<dbReference type="GO" id="GO:0004252">
    <property type="term" value="F:serine-type endopeptidase activity"/>
    <property type="evidence" value="ECO:0007669"/>
    <property type="project" value="InterPro"/>
</dbReference>
<dbReference type="GO" id="GO:0006508">
    <property type="term" value="P:proteolysis"/>
    <property type="evidence" value="ECO:0007669"/>
    <property type="project" value="UniProtKB-KW"/>
</dbReference>
<gene>
    <name evidence="8" type="ORF">E6K75_02615</name>
</gene>
<feature type="transmembrane region" description="Helical" evidence="6">
    <location>
        <begin position="131"/>
        <end position="156"/>
    </location>
</feature>
<evidence type="ECO:0000256" key="2">
    <source>
        <dbReference type="ARBA" id="ARBA00022692"/>
    </source>
</evidence>
<accession>A0A538TAV6</accession>